<proteinExistence type="predicted"/>
<organism evidence="2 3">
    <name type="scientific">Candidatus Wolfebacteria bacterium RIFOXYD1_FULL_48_65</name>
    <dbReference type="NCBI Taxonomy" id="1802561"/>
    <lineage>
        <taxon>Bacteria</taxon>
        <taxon>Candidatus Wolfeibacteriota</taxon>
    </lineage>
</organism>
<gene>
    <name evidence="2" type="ORF">A2610_00275</name>
</gene>
<name>A0A1F8E0C0_9BACT</name>
<keyword evidence="1" id="KW-0472">Membrane</keyword>
<dbReference type="EMBL" id="MGIV01000023">
    <property type="protein sequence ID" value="OGM93668.1"/>
    <property type="molecule type" value="Genomic_DNA"/>
</dbReference>
<evidence type="ECO:0000313" key="3">
    <source>
        <dbReference type="Proteomes" id="UP000179057"/>
    </source>
</evidence>
<reference evidence="2 3" key="1">
    <citation type="journal article" date="2016" name="Nat. Commun.">
        <title>Thousands of microbial genomes shed light on interconnected biogeochemical processes in an aquifer system.</title>
        <authorList>
            <person name="Anantharaman K."/>
            <person name="Brown C.T."/>
            <person name="Hug L.A."/>
            <person name="Sharon I."/>
            <person name="Castelle C.J."/>
            <person name="Probst A.J."/>
            <person name="Thomas B.C."/>
            <person name="Singh A."/>
            <person name="Wilkins M.J."/>
            <person name="Karaoz U."/>
            <person name="Brodie E.L."/>
            <person name="Williams K.H."/>
            <person name="Hubbard S.S."/>
            <person name="Banfield J.F."/>
        </authorList>
    </citation>
    <scope>NUCLEOTIDE SEQUENCE [LARGE SCALE GENOMIC DNA]</scope>
</reference>
<feature type="transmembrane region" description="Helical" evidence="1">
    <location>
        <begin position="12"/>
        <end position="33"/>
    </location>
</feature>
<dbReference type="AlphaFoldDB" id="A0A1F8E0C0"/>
<comment type="caution">
    <text evidence="2">The sequence shown here is derived from an EMBL/GenBank/DDBJ whole genome shotgun (WGS) entry which is preliminary data.</text>
</comment>
<keyword evidence="1" id="KW-1133">Transmembrane helix</keyword>
<evidence type="ECO:0000313" key="2">
    <source>
        <dbReference type="EMBL" id="OGM93668.1"/>
    </source>
</evidence>
<sequence>MKMYTGKQRATRFLAVVIFAFVYSGAGYFYVLYCKDSPMPFMMLAVILFVPLWKWATGFTALKDAFLVNKNNRVLSYHEDNLFIRTSMLKKTGMRVVRSDLQDVVIDGTFRVLVGGEGKFVQIETAVWASVDMFRLQQYLDTFFPRNYQSYSPEARLKELVEKFFEEQNRQPYEEGDAVSVANVVGKKLAEHLKEQLPLIGLRAHLISGMIMEE</sequence>
<dbReference type="Proteomes" id="UP000179057">
    <property type="component" value="Unassembled WGS sequence"/>
</dbReference>
<feature type="transmembrane region" description="Helical" evidence="1">
    <location>
        <begin position="39"/>
        <end position="56"/>
    </location>
</feature>
<evidence type="ECO:0000256" key="1">
    <source>
        <dbReference type="SAM" id="Phobius"/>
    </source>
</evidence>
<protein>
    <submittedName>
        <fullName evidence="2">Uncharacterized protein</fullName>
    </submittedName>
</protein>
<keyword evidence="1" id="KW-0812">Transmembrane</keyword>
<accession>A0A1F8E0C0</accession>